<proteinExistence type="predicted"/>
<gene>
    <name evidence="3" type="ORF">FHW20_004632</name>
</gene>
<dbReference type="EMBL" id="JACGXG010000014">
    <property type="protein sequence ID" value="MBA8853648.1"/>
    <property type="molecule type" value="Genomic_DNA"/>
</dbReference>
<keyword evidence="3" id="KW-0808">Transferase</keyword>
<dbReference type="Proteomes" id="UP000578622">
    <property type="component" value="Unassembled WGS sequence"/>
</dbReference>
<dbReference type="Pfam" id="PF04230">
    <property type="entry name" value="PS_pyruv_trans"/>
    <property type="match status" value="1"/>
</dbReference>
<reference evidence="3 4" key="1">
    <citation type="submission" date="2020-07" db="EMBL/GenBank/DDBJ databases">
        <title>Genomic Encyclopedia of Type Strains, Phase IV (KMG-V): Genome sequencing to study the core and pangenomes of soil and plant-associated prokaryotes.</title>
        <authorList>
            <person name="Whitman W."/>
        </authorList>
    </citation>
    <scope>NUCLEOTIDE SEQUENCE [LARGE SCALE GENOMIC DNA]</scope>
    <source>
        <strain evidence="3 4">RH4WT92</strain>
    </source>
</reference>
<organism evidence="3 4">
    <name type="scientific">Brucella intermedia</name>
    <dbReference type="NCBI Taxonomy" id="94625"/>
    <lineage>
        <taxon>Bacteria</taxon>
        <taxon>Pseudomonadati</taxon>
        <taxon>Pseudomonadota</taxon>
        <taxon>Alphaproteobacteria</taxon>
        <taxon>Hyphomicrobiales</taxon>
        <taxon>Brucellaceae</taxon>
        <taxon>Brucella/Ochrobactrum group</taxon>
        <taxon>Brucella</taxon>
    </lineage>
</organism>
<evidence type="ECO:0000313" key="3">
    <source>
        <dbReference type="EMBL" id="MBA8853648.1"/>
    </source>
</evidence>
<dbReference type="GO" id="GO:0016740">
    <property type="term" value="F:transferase activity"/>
    <property type="evidence" value="ECO:0007669"/>
    <property type="project" value="UniProtKB-KW"/>
</dbReference>
<keyword evidence="1" id="KW-0175">Coiled coil</keyword>
<comment type="caution">
    <text evidence="3">The sequence shown here is derived from an EMBL/GenBank/DDBJ whole genome shotgun (WGS) entry which is preliminary data.</text>
</comment>
<evidence type="ECO:0000256" key="1">
    <source>
        <dbReference type="SAM" id="Coils"/>
    </source>
</evidence>
<dbReference type="InterPro" id="IPR007345">
    <property type="entry name" value="Polysacch_pyruvyl_Trfase"/>
</dbReference>
<name>A0ABR6AVZ8_9HYPH</name>
<feature type="coiled-coil region" evidence="1">
    <location>
        <begin position="284"/>
        <end position="340"/>
    </location>
</feature>
<feature type="domain" description="Polysaccharide pyruvyl transferase" evidence="2">
    <location>
        <begin position="31"/>
        <end position="236"/>
    </location>
</feature>
<evidence type="ECO:0000313" key="4">
    <source>
        <dbReference type="Proteomes" id="UP000578622"/>
    </source>
</evidence>
<dbReference type="RefSeq" id="WP_182512145.1">
    <property type="nucleotide sequence ID" value="NZ_JACGXG010000014.1"/>
</dbReference>
<evidence type="ECO:0000259" key="2">
    <source>
        <dbReference type="Pfam" id="PF04230"/>
    </source>
</evidence>
<protein>
    <submittedName>
        <fullName evidence="3">Exopolysaccharide biosynthesis predicted pyruvyl transferase EpsI</fullName>
    </submittedName>
</protein>
<accession>A0ABR6AVZ8</accession>
<sequence>MNLYLPDNDPLLLELRNYSQASVRFFPHSGNLGDGLITYATMQLLDHFGINYTTHRQDERFDGEIIFIGGGGNMVEGRYEDVAKLIWEHRETNRVILLPQSIVGYDDIIMETHNNLTVFCREKISFEHCTAVGGRNDRIHLCQDAALYLSPKHFEQAKVPGSGCLNAMRIDGESLGGEHDQNNMDISLAWNGDVWTNPAFVKAAVISMAEFLSQYKEVKTDRLHVAIMSALLGREVTMHPNNYFKNQAVYEHSIKGRFSNVVFEEQATSPAGATALAKIPTVDAQTLQKKLDRERDLHNSTRRKLRLQIQQLTTQYNSDTGLLKAELSALKNDIELLRKQADNSALPGKSLTDDELSLLRERLKAFQSSKSWRYTKPFRKIRSFF</sequence>
<keyword evidence="4" id="KW-1185">Reference proteome</keyword>